<accession>A0A9P4UGC4</accession>
<proteinExistence type="predicted"/>
<evidence type="ECO:0000313" key="1">
    <source>
        <dbReference type="EMBL" id="KAF2449045.1"/>
    </source>
</evidence>
<sequence>MAPATPHLLGIPREIRDMIYQHLTQSKIHLLYPVLGGNAQVSIELNRAPLVNVLLIHPQINVEYLKTFGKDISARFDFVKSAALTFLTPTELRGVSGVIRHIKHATFIIDYELDPDYLLDDQPLGRVGFWSALQNGAAFFQKEATAMETLRIAFRCVQDYVRHDDVFDQDPDVNLSLCDPPGRLGTLPILQKVHTCLIAGDMQFDDDPSCGASRVGVYLYGNDGTTDEGCFWDPKVVGKIFDLQHCDVCIYTLKTSEGVVQWTARIHGLAQWMEDRWV</sequence>
<name>A0A9P4UGC4_9PLEO</name>
<dbReference type="Proteomes" id="UP000799764">
    <property type="component" value="Unassembled WGS sequence"/>
</dbReference>
<comment type="caution">
    <text evidence="1">The sequence shown here is derived from an EMBL/GenBank/DDBJ whole genome shotgun (WGS) entry which is preliminary data.</text>
</comment>
<organism evidence="1 2">
    <name type="scientific">Karstenula rhodostoma CBS 690.94</name>
    <dbReference type="NCBI Taxonomy" id="1392251"/>
    <lineage>
        <taxon>Eukaryota</taxon>
        <taxon>Fungi</taxon>
        <taxon>Dikarya</taxon>
        <taxon>Ascomycota</taxon>
        <taxon>Pezizomycotina</taxon>
        <taxon>Dothideomycetes</taxon>
        <taxon>Pleosporomycetidae</taxon>
        <taxon>Pleosporales</taxon>
        <taxon>Massarineae</taxon>
        <taxon>Didymosphaeriaceae</taxon>
        <taxon>Karstenula</taxon>
    </lineage>
</organism>
<dbReference type="AlphaFoldDB" id="A0A9P4UGC4"/>
<keyword evidence="2" id="KW-1185">Reference proteome</keyword>
<protein>
    <submittedName>
        <fullName evidence="1">Uncharacterized protein</fullName>
    </submittedName>
</protein>
<gene>
    <name evidence="1" type="ORF">P171DRAFT_509458</name>
</gene>
<reference evidence="1" key="1">
    <citation type="journal article" date="2020" name="Stud. Mycol.">
        <title>101 Dothideomycetes genomes: a test case for predicting lifestyles and emergence of pathogens.</title>
        <authorList>
            <person name="Haridas S."/>
            <person name="Albert R."/>
            <person name="Binder M."/>
            <person name="Bloem J."/>
            <person name="Labutti K."/>
            <person name="Salamov A."/>
            <person name="Andreopoulos B."/>
            <person name="Baker S."/>
            <person name="Barry K."/>
            <person name="Bills G."/>
            <person name="Bluhm B."/>
            <person name="Cannon C."/>
            <person name="Castanera R."/>
            <person name="Culley D."/>
            <person name="Daum C."/>
            <person name="Ezra D."/>
            <person name="Gonzalez J."/>
            <person name="Henrissat B."/>
            <person name="Kuo A."/>
            <person name="Liang C."/>
            <person name="Lipzen A."/>
            <person name="Lutzoni F."/>
            <person name="Magnuson J."/>
            <person name="Mondo S."/>
            <person name="Nolan M."/>
            <person name="Ohm R."/>
            <person name="Pangilinan J."/>
            <person name="Park H.-J."/>
            <person name="Ramirez L."/>
            <person name="Alfaro M."/>
            <person name="Sun H."/>
            <person name="Tritt A."/>
            <person name="Yoshinaga Y."/>
            <person name="Zwiers L.-H."/>
            <person name="Turgeon B."/>
            <person name="Goodwin S."/>
            <person name="Spatafora J."/>
            <person name="Crous P."/>
            <person name="Grigoriev I."/>
        </authorList>
    </citation>
    <scope>NUCLEOTIDE SEQUENCE</scope>
    <source>
        <strain evidence="1">CBS 690.94</strain>
    </source>
</reference>
<dbReference type="OrthoDB" id="3801489at2759"/>
<dbReference type="EMBL" id="MU001495">
    <property type="protein sequence ID" value="KAF2449045.1"/>
    <property type="molecule type" value="Genomic_DNA"/>
</dbReference>
<evidence type="ECO:0000313" key="2">
    <source>
        <dbReference type="Proteomes" id="UP000799764"/>
    </source>
</evidence>